<dbReference type="EMBL" id="MU839003">
    <property type="protein sequence ID" value="KAK1769355.1"/>
    <property type="molecule type" value="Genomic_DNA"/>
</dbReference>
<dbReference type="GeneID" id="85307039"/>
<evidence type="ECO:0000256" key="1">
    <source>
        <dbReference type="SAM" id="SignalP"/>
    </source>
</evidence>
<accession>A0AAJ0C391</accession>
<feature type="signal peptide" evidence="1">
    <location>
        <begin position="1"/>
        <end position="19"/>
    </location>
</feature>
<keyword evidence="3" id="KW-1185">Reference proteome</keyword>
<comment type="caution">
    <text evidence="2">The sequence shown here is derived from an EMBL/GenBank/DDBJ whole genome shotgun (WGS) entry which is preliminary data.</text>
</comment>
<feature type="chain" id="PRO_5042459602" evidence="1">
    <location>
        <begin position="20"/>
        <end position="348"/>
    </location>
</feature>
<dbReference type="AlphaFoldDB" id="A0AAJ0C391"/>
<sequence>MYLNQMLTALVAFTSLAAAVPAPVGRDVTPAEKGLKHRTKTQKRSPLIIQQTIVEQPITIVQNQNLGAISQLAKIAEAEFAALVQSQAALTTQLEQVKNNIRINHFKARFNQVNSVIVTVTNVVDARDPANINKRYLVNQLRADNGFPDREIVVMVTQAQEITIGATPTLNLGGILGSVASASAVSSATGVPIVTGFDPNAPFGQLNGSTILPYNTSAPTNALLFEDPANIIFTNSNSGLFVESIGSFQSDCSSFGAQSNSFLNLAAAQLFTSFQAAAAAQLANLRLGTAVPIIPPTILVANPSLASAASAALASLQASRSSASSTAAATATAAGSTAASSATAAATA</sequence>
<gene>
    <name evidence="2" type="ORF">QBC33DRAFT_352693</name>
</gene>
<reference evidence="2" key="1">
    <citation type="submission" date="2023-06" db="EMBL/GenBank/DDBJ databases">
        <title>Genome-scale phylogeny and comparative genomics of the fungal order Sordariales.</title>
        <authorList>
            <consortium name="Lawrence Berkeley National Laboratory"/>
            <person name="Hensen N."/>
            <person name="Bonometti L."/>
            <person name="Westerberg I."/>
            <person name="Brannstrom I.O."/>
            <person name="Guillou S."/>
            <person name="Cros-Aarteil S."/>
            <person name="Calhoun S."/>
            <person name="Haridas S."/>
            <person name="Kuo A."/>
            <person name="Mondo S."/>
            <person name="Pangilinan J."/>
            <person name="Riley R."/>
            <person name="Labutti K."/>
            <person name="Andreopoulos B."/>
            <person name="Lipzen A."/>
            <person name="Chen C."/>
            <person name="Yanf M."/>
            <person name="Daum C."/>
            <person name="Ng V."/>
            <person name="Clum A."/>
            <person name="Steindorff A."/>
            <person name="Ohm R."/>
            <person name="Martin F."/>
            <person name="Silar P."/>
            <person name="Natvig D."/>
            <person name="Lalanne C."/>
            <person name="Gautier V."/>
            <person name="Ament-Velasquez S.L."/>
            <person name="Kruys A."/>
            <person name="Hutchinson M.I."/>
            <person name="Powell A.J."/>
            <person name="Barry K."/>
            <person name="Miller A.N."/>
            <person name="Grigoriev I.V."/>
            <person name="Debuchy R."/>
            <person name="Gladieux P."/>
            <person name="Thoren M.H."/>
            <person name="Johannesson H."/>
        </authorList>
    </citation>
    <scope>NUCLEOTIDE SEQUENCE</scope>
    <source>
        <strain evidence="2">8032-3</strain>
    </source>
</reference>
<dbReference type="Proteomes" id="UP001244011">
    <property type="component" value="Unassembled WGS sequence"/>
</dbReference>
<proteinExistence type="predicted"/>
<organism evidence="2 3">
    <name type="scientific">Phialemonium atrogriseum</name>
    <dbReference type="NCBI Taxonomy" id="1093897"/>
    <lineage>
        <taxon>Eukaryota</taxon>
        <taxon>Fungi</taxon>
        <taxon>Dikarya</taxon>
        <taxon>Ascomycota</taxon>
        <taxon>Pezizomycotina</taxon>
        <taxon>Sordariomycetes</taxon>
        <taxon>Sordariomycetidae</taxon>
        <taxon>Cephalothecales</taxon>
        <taxon>Cephalothecaceae</taxon>
        <taxon>Phialemonium</taxon>
    </lineage>
</organism>
<evidence type="ECO:0000313" key="2">
    <source>
        <dbReference type="EMBL" id="KAK1769355.1"/>
    </source>
</evidence>
<evidence type="ECO:0000313" key="3">
    <source>
        <dbReference type="Proteomes" id="UP001244011"/>
    </source>
</evidence>
<keyword evidence="1" id="KW-0732">Signal</keyword>
<dbReference type="RefSeq" id="XP_060285568.1">
    <property type="nucleotide sequence ID" value="XM_060423852.1"/>
</dbReference>
<name>A0AAJ0C391_9PEZI</name>
<protein>
    <submittedName>
        <fullName evidence="2">Uncharacterized protein</fullName>
    </submittedName>
</protein>